<dbReference type="EMBL" id="CADEAL010000212">
    <property type="protein sequence ID" value="CAB1416496.1"/>
    <property type="molecule type" value="Genomic_DNA"/>
</dbReference>
<keyword evidence="2" id="KW-1185">Reference proteome</keyword>
<comment type="caution">
    <text evidence="1">The sequence shown here is derived from an EMBL/GenBank/DDBJ whole genome shotgun (WGS) entry which is preliminary data.</text>
</comment>
<proteinExistence type="predicted"/>
<dbReference type="Proteomes" id="UP001153269">
    <property type="component" value="Unassembled WGS sequence"/>
</dbReference>
<evidence type="ECO:0000313" key="1">
    <source>
        <dbReference type="EMBL" id="CAB1416496.1"/>
    </source>
</evidence>
<gene>
    <name evidence="1" type="ORF">PLEPLA_LOCUS4287</name>
</gene>
<dbReference type="AlphaFoldDB" id="A0A9N7TP23"/>
<protein>
    <submittedName>
        <fullName evidence="1">Uncharacterized protein</fullName>
    </submittedName>
</protein>
<sequence>MEIRSFLGATGNEHVEELGSGEEARGGGPRVAAELTSVVALQHVEPVLKLGYANLFLQSARAGQLIASLVIGGLGRGHGYHLAHGTANMAGFLFHLPRKLNHFCAKIDCCEFA</sequence>
<name>A0A9N7TP23_PLEPL</name>
<evidence type="ECO:0000313" key="2">
    <source>
        <dbReference type="Proteomes" id="UP001153269"/>
    </source>
</evidence>
<reference evidence="1" key="1">
    <citation type="submission" date="2020-03" db="EMBL/GenBank/DDBJ databases">
        <authorList>
            <person name="Weist P."/>
        </authorList>
    </citation>
    <scope>NUCLEOTIDE SEQUENCE</scope>
</reference>
<organism evidence="1 2">
    <name type="scientific">Pleuronectes platessa</name>
    <name type="common">European plaice</name>
    <dbReference type="NCBI Taxonomy" id="8262"/>
    <lineage>
        <taxon>Eukaryota</taxon>
        <taxon>Metazoa</taxon>
        <taxon>Chordata</taxon>
        <taxon>Craniata</taxon>
        <taxon>Vertebrata</taxon>
        <taxon>Euteleostomi</taxon>
        <taxon>Actinopterygii</taxon>
        <taxon>Neopterygii</taxon>
        <taxon>Teleostei</taxon>
        <taxon>Neoteleostei</taxon>
        <taxon>Acanthomorphata</taxon>
        <taxon>Carangaria</taxon>
        <taxon>Pleuronectiformes</taxon>
        <taxon>Pleuronectoidei</taxon>
        <taxon>Pleuronectidae</taxon>
        <taxon>Pleuronectes</taxon>
    </lineage>
</organism>
<accession>A0A9N7TP23</accession>